<dbReference type="GO" id="GO:0009117">
    <property type="term" value="P:nucleotide metabolic process"/>
    <property type="evidence" value="ECO:0007669"/>
    <property type="project" value="UniProtKB-KW"/>
</dbReference>
<dbReference type="GO" id="GO:0047429">
    <property type="term" value="F:nucleoside triphosphate diphosphatase activity"/>
    <property type="evidence" value="ECO:0007669"/>
    <property type="project" value="InterPro"/>
</dbReference>
<dbReference type="PANTHER" id="PTHR43213">
    <property type="entry name" value="BIFUNCTIONAL DTTP/UTP PYROPHOSPHATASE/METHYLTRANSFERASE PROTEIN-RELATED"/>
    <property type="match status" value="1"/>
</dbReference>
<feature type="active site" description="Proton acceptor" evidence="4">
    <location>
        <position position="76"/>
    </location>
</feature>
<comment type="caution">
    <text evidence="4">Lacks conserved residue(s) required for the propagation of feature annotation.</text>
</comment>
<keyword evidence="3 4" id="KW-0546">Nucleotide metabolism</keyword>
<dbReference type="Pfam" id="PF02545">
    <property type="entry name" value="Maf"/>
    <property type="match status" value="1"/>
</dbReference>
<dbReference type="PIRSF" id="PIRSF006305">
    <property type="entry name" value="Maf"/>
    <property type="match status" value="1"/>
</dbReference>
<comment type="similarity">
    <text evidence="4">Belongs to the Maf family. YceF subfamily.</text>
</comment>
<keyword evidence="4" id="KW-0963">Cytoplasm</keyword>
<evidence type="ECO:0000256" key="1">
    <source>
        <dbReference type="ARBA" id="ARBA00001968"/>
    </source>
</evidence>
<protein>
    <recommendedName>
        <fullName evidence="4">7-methyl-GTP pyrophosphatase</fullName>
        <shortName evidence="4">m(7)GTP pyrophosphatase</shortName>
        <ecNumber evidence="4">3.6.1.-</ecNumber>
    </recommendedName>
</protein>
<proteinExistence type="inferred from homology"/>
<dbReference type="Proteomes" id="UP000574761">
    <property type="component" value="Unassembled WGS sequence"/>
</dbReference>
<dbReference type="InterPro" id="IPR003697">
    <property type="entry name" value="Maf-like"/>
</dbReference>
<dbReference type="AlphaFoldDB" id="A0A7W6D743"/>
<comment type="caution">
    <text evidence="5">The sequence shown here is derived from an EMBL/GenBank/DDBJ whole genome shotgun (WGS) entry which is preliminary data.</text>
</comment>
<comment type="catalytic activity">
    <reaction evidence="4">
        <text>N(7)-methyl-GTP + H2O = N(7)-methyl-GMP + diphosphate + H(+)</text>
        <dbReference type="Rhea" id="RHEA:58744"/>
        <dbReference type="ChEBI" id="CHEBI:15377"/>
        <dbReference type="ChEBI" id="CHEBI:15378"/>
        <dbReference type="ChEBI" id="CHEBI:33019"/>
        <dbReference type="ChEBI" id="CHEBI:58285"/>
        <dbReference type="ChEBI" id="CHEBI:87133"/>
    </reaction>
</comment>
<comment type="function">
    <text evidence="4">Nucleoside triphosphate pyrophosphatase that hydrolyzes 7-methyl-GTP (m(7)GTP). May have a dual role in cell division arrest and in preventing the incorporation of modified nucleotides into cellular nucleic acids.</text>
</comment>
<dbReference type="CDD" id="cd00555">
    <property type="entry name" value="Maf"/>
    <property type="match status" value="1"/>
</dbReference>
<evidence type="ECO:0000256" key="3">
    <source>
        <dbReference type="ARBA" id="ARBA00023080"/>
    </source>
</evidence>
<reference evidence="5 6" key="1">
    <citation type="submission" date="2020-08" db="EMBL/GenBank/DDBJ databases">
        <title>Genomic Encyclopedia of Type Strains, Phase IV (KMG-IV): sequencing the most valuable type-strain genomes for metagenomic binning, comparative biology and taxonomic classification.</title>
        <authorList>
            <person name="Goeker M."/>
        </authorList>
    </citation>
    <scope>NUCLEOTIDE SEQUENCE [LARGE SCALE GENOMIC DNA]</scope>
    <source>
        <strain evidence="5 6">DSM 100211</strain>
    </source>
</reference>
<dbReference type="GO" id="GO:0005737">
    <property type="term" value="C:cytoplasm"/>
    <property type="evidence" value="ECO:0007669"/>
    <property type="project" value="UniProtKB-SubCell"/>
</dbReference>
<feature type="site" description="Important for substrate specificity" evidence="4">
    <location>
        <position position="77"/>
    </location>
</feature>
<dbReference type="RefSeq" id="WP_183803994.1">
    <property type="nucleotide sequence ID" value="NZ_JACIEE010000004.1"/>
</dbReference>
<evidence type="ECO:0000256" key="2">
    <source>
        <dbReference type="ARBA" id="ARBA00022801"/>
    </source>
</evidence>
<evidence type="ECO:0000313" key="6">
    <source>
        <dbReference type="Proteomes" id="UP000574761"/>
    </source>
</evidence>
<feature type="site" description="Important for substrate specificity" evidence="4">
    <location>
        <position position="13"/>
    </location>
</feature>
<feature type="site" description="Important for substrate specificity" evidence="4">
    <location>
        <position position="162"/>
    </location>
</feature>
<comment type="subcellular location">
    <subcellularLocation>
        <location evidence="4">Cytoplasm</location>
    </subcellularLocation>
</comment>
<evidence type="ECO:0000313" key="5">
    <source>
        <dbReference type="EMBL" id="MBB3977139.1"/>
    </source>
</evidence>
<dbReference type="EMBL" id="JACIEE010000004">
    <property type="protein sequence ID" value="MBB3977139.1"/>
    <property type="molecule type" value="Genomic_DNA"/>
</dbReference>
<comment type="cofactor">
    <cofactor evidence="1 4">
        <name>a divalent metal cation</name>
        <dbReference type="ChEBI" id="CHEBI:60240"/>
    </cofactor>
</comment>
<dbReference type="Gene3D" id="3.90.950.10">
    <property type="match status" value="1"/>
</dbReference>
<sequence length="199" mass="21404">MTKPLILASQSPFRRALMENAGLTFKAIAAEIDERAIEVELERLSPTPSETALHLAEAKARAVGATNPGCLVIGSDQTLSLGGRVFHKPADLEDAREHLAALSGKTHALNSGVVIVADGEVKWRHVSTARLTMRPLTEAFIDRHLARVGDKVLRSVGAYQMEGEGIQLFEGIDGDYFTIIGLPMLPLLAQLRAMGAIDA</sequence>
<evidence type="ECO:0000256" key="4">
    <source>
        <dbReference type="HAMAP-Rule" id="MF_00528"/>
    </source>
</evidence>
<keyword evidence="6" id="KW-1185">Reference proteome</keyword>
<dbReference type="PANTHER" id="PTHR43213:SF5">
    <property type="entry name" value="BIFUNCTIONAL DTTP_UTP PYROPHOSPHATASE_METHYLTRANSFERASE PROTEIN-RELATED"/>
    <property type="match status" value="1"/>
</dbReference>
<dbReference type="NCBIfam" id="NF002690">
    <property type="entry name" value="PRK02478.1"/>
    <property type="match status" value="1"/>
</dbReference>
<dbReference type="HAMAP" id="MF_00528">
    <property type="entry name" value="Maf"/>
    <property type="match status" value="1"/>
</dbReference>
<name>A0A7W6D743_9HYPH</name>
<keyword evidence="2 4" id="KW-0378">Hydrolase</keyword>
<dbReference type="InterPro" id="IPR029001">
    <property type="entry name" value="ITPase-like_fam"/>
</dbReference>
<organism evidence="5 6">
    <name type="scientific">Mycoplana azooxidifex</name>
    <dbReference type="NCBI Taxonomy" id="1636188"/>
    <lineage>
        <taxon>Bacteria</taxon>
        <taxon>Pseudomonadati</taxon>
        <taxon>Pseudomonadota</taxon>
        <taxon>Alphaproteobacteria</taxon>
        <taxon>Hyphomicrobiales</taxon>
        <taxon>Rhizobiaceae</taxon>
        <taxon>Mycoplana</taxon>
    </lineage>
</organism>
<dbReference type="EC" id="3.6.1.-" evidence="4"/>
<gene>
    <name evidence="5" type="ORF">GGQ64_002339</name>
</gene>
<dbReference type="SUPFAM" id="SSF52972">
    <property type="entry name" value="ITPase-like"/>
    <property type="match status" value="1"/>
</dbReference>
<accession>A0A7W6D743</accession>